<organism evidence="1">
    <name type="scientific">Physcomitrium patens</name>
    <name type="common">Spreading-leaved earth moss</name>
    <name type="synonym">Physcomitrella patens</name>
    <dbReference type="NCBI Taxonomy" id="3218"/>
    <lineage>
        <taxon>Eukaryota</taxon>
        <taxon>Viridiplantae</taxon>
        <taxon>Streptophyta</taxon>
        <taxon>Embryophyta</taxon>
        <taxon>Bryophyta</taxon>
        <taxon>Bryophytina</taxon>
        <taxon>Bryopsida</taxon>
        <taxon>Funariidae</taxon>
        <taxon>Funariales</taxon>
        <taxon>Funariaceae</taxon>
        <taxon>Physcomitrium</taxon>
    </lineage>
</organism>
<sequence length="50" mass="5441">MALSRILGFSRQLLHYATLPSGLEALGTQRCGIHRGVCKWDKLLTASALS</sequence>
<dbReference type="Gramene" id="Pp3c16_7500V3.1">
    <property type="protein sequence ID" value="PAC:32984647.CDS.1"/>
    <property type="gene ID" value="Pp3c16_7500"/>
</dbReference>
<accession>A0A2K1J7K4</accession>
<protein>
    <submittedName>
        <fullName evidence="1 2">Uncharacterized protein</fullName>
    </submittedName>
</protein>
<evidence type="ECO:0000313" key="2">
    <source>
        <dbReference type="EnsemblPlants" id="PAC:32984647.CDS.1"/>
    </source>
</evidence>
<dbReference type="PaxDb" id="3218-PP1S194_59V6.1"/>
<dbReference type="InParanoid" id="A0A2K1J7K4"/>
<dbReference type="EMBL" id="ABEU02000016">
    <property type="protein sequence ID" value="PNR37506.1"/>
    <property type="molecule type" value="Genomic_DNA"/>
</dbReference>
<dbReference type="EnsemblPlants" id="Pp3c16_7500V3.1">
    <property type="protein sequence ID" value="PAC:32984647.CDS.1"/>
    <property type="gene ID" value="Pp3c16_7500"/>
</dbReference>
<evidence type="ECO:0000313" key="1">
    <source>
        <dbReference type="EMBL" id="PNR37506.1"/>
    </source>
</evidence>
<keyword evidence="3" id="KW-1185">Reference proteome</keyword>
<gene>
    <name evidence="1" type="ORF">PHYPA_020615</name>
</gene>
<dbReference type="Gramene" id="Pp3c16_7500V3.2">
    <property type="protein sequence ID" value="PAC:32984648.CDS.1"/>
    <property type="gene ID" value="Pp3c16_7500"/>
</dbReference>
<name>A0A2K1J7K4_PHYPA</name>
<dbReference type="EnsemblPlants" id="Pp3c16_7500V3.2">
    <property type="protein sequence ID" value="PAC:32984648.CDS.1"/>
    <property type="gene ID" value="Pp3c16_7500"/>
</dbReference>
<proteinExistence type="predicted"/>
<reference evidence="1 3" key="1">
    <citation type="journal article" date="2008" name="Science">
        <title>The Physcomitrella genome reveals evolutionary insights into the conquest of land by plants.</title>
        <authorList>
            <person name="Rensing S."/>
            <person name="Lang D."/>
            <person name="Zimmer A."/>
            <person name="Terry A."/>
            <person name="Salamov A."/>
            <person name="Shapiro H."/>
            <person name="Nishiyama T."/>
            <person name="Perroud P.-F."/>
            <person name="Lindquist E."/>
            <person name="Kamisugi Y."/>
            <person name="Tanahashi T."/>
            <person name="Sakakibara K."/>
            <person name="Fujita T."/>
            <person name="Oishi K."/>
            <person name="Shin-I T."/>
            <person name="Kuroki Y."/>
            <person name="Toyoda A."/>
            <person name="Suzuki Y."/>
            <person name="Hashimoto A."/>
            <person name="Yamaguchi K."/>
            <person name="Sugano A."/>
            <person name="Kohara Y."/>
            <person name="Fujiyama A."/>
            <person name="Anterola A."/>
            <person name="Aoki S."/>
            <person name="Ashton N."/>
            <person name="Barbazuk W.B."/>
            <person name="Barker E."/>
            <person name="Bennetzen J."/>
            <person name="Bezanilla M."/>
            <person name="Blankenship R."/>
            <person name="Cho S.H."/>
            <person name="Dutcher S."/>
            <person name="Estelle M."/>
            <person name="Fawcett J.A."/>
            <person name="Gundlach H."/>
            <person name="Hanada K."/>
            <person name="Heyl A."/>
            <person name="Hicks K.A."/>
            <person name="Hugh J."/>
            <person name="Lohr M."/>
            <person name="Mayer K."/>
            <person name="Melkozernov A."/>
            <person name="Murata T."/>
            <person name="Nelson D."/>
            <person name="Pils B."/>
            <person name="Prigge M."/>
            <person name="Reiss B."/>
            <person name="Renner T."/>
            <person name="Rombauts S."/>
            <person name="Rushton P."/>
            <person name="Sanderfoot A."/>
            <person name="Schween G."/>
            <person name="Shiu S.-H."/>
            <person name="Stueber K."/>
            <person name="Theodoulou F.L."/>
            <person name="Tu H."/>
            <person name="Van de Peer Y."/>
            <person name="Verrier P.J."/>
            <person name="Waters E."/>
            <person name="Wood A."/>
            <person name="Yang L."/>
            <person name="Cove D."/>
            <person name="Cuming A."/>
            <person name="Hasebe M."/>
            <person name="Lucas S."/>
            <person name="Mishler D.B."/>
            <person name="Reski R."/>
            <person name="Grigoriev I."/>
            <person name="Quatrano R.S."/>
            <person name="Boore J.L."/>
        </authorList>
    </citation>
    <scope>NUCLEOTIDE SEQUENCE [LARGE SCALE GENOMIC DNA]</scope>
    <source>
        <strain evidence="2 3">cv. Gransden 2004</strain>
    </source>
</reference>
<dbReference type="Proteomes" id="UP000006727">
    <property type="component" value="Chromosome 16"/>
</dbReference>
<evidence type="ECO:0000313" key="3">
    <source>
        <dbReference type="Proteomes" id="UP000006727"/>
    </source>
</evidence>
<dbReference type="AlphaFoldDB" id="A0A2K1J7K4"/>
<reference evidence="1 3" key="2">
    <citation type="journal article" date="2018" name="Plant J.">
        <title>The Physcomitrella patens chromosome-scale assembly reveals moss genome structure and evolution.</title>
        <authorList>
            <person name="Lang D."/>
            <person name="Ullrich K.K."/>
            <person name="Murat F."/>
            <person name="Fuchs J."/>
            <person name="Jenkins J."/>
            <person name="Haas F.B."/>
            <person name="Piednoel M."/>
            <person name="Gundlach H."/>
            <person name="Van Bel M."/>
            <person name="Meyberg R."/>
            <person name="Vives C."/>
            <person name="Morata J."/>
            <person name="Symeonidi A."/>
            <person name="Hiss M."/>
            <person name="Muchero W."/>
            <person name="Kamisugi Y."/>
            <person name="Saleh O."/>
            <person name="Blanc G."/>
            <person name="Decker E.L."/>
            <person name="van Gessel N."/>
            <person name="Grimwood J."/>
            <person name="Hayes R.D."/>
            <person name="Graham S.W."/>
            <person name="Gunter L.E."/>
            <person name="McDaniel S.F."/>
            <person name="Hoernstein S.N.W."/>
            <person name="Larsson A."/>
            <person name="Li F.W."/>
            <person name="Perroud P.F."/>
            <person name="Phillips J."/>
            <person name="Ranjan P."/>
            <person name="Rokshar D.S."/>
            <person name="Rothfels C.J."/>
            <person name="Schneider L."/>
            <person name="Shu S."/>
            <person name="Stevenson D.W."/>
            <person name="Thummler F."/>
            <person name="Tillich M."/>
            <person name="Villarreal Aguilar J.C."/>
            <person name="Widiez T."/>
            <person name="Wong G.K."/>
            <person name="Wymore A."/>
            <person name="Zhang Y."/>
            <person name="Zimmer A.D."/>
            <person name="Quatrano R.S."/>
            <person name="Mayer K.F.X."/>
            <person name="Goodstein D."/>
            <person name="Casacuberta J.M."/>
            <person name="Vandepoele K."/>
            <person name="Reski R."/>
            <person name="Cuming A.C."/>
            <person name="Tuskan G.A."/>
            <person name="Maumus F."/>
            <person name="Salse J."/>
            <person name="Schmutz J."/>
            <person name="Rensing S.A."/>
        </authorList>
    </citation>
    <scope>NUCLEOTIDE SEQUENCE [LARGE SCALE GENOMIC DNA]</scope>
    <source>
        <strain evidence="2 3">cv. Gransden 2004</strain>
    </source>
</reference>
<reference evidence="2" key="3">
    <citation type="submission" date="2020-12" db="UniProtKB">
        <authorList>
            <consortium name="EnsemblPlants"/>
        </authorList>
    </citation>
    <scope>IDENTIFICATION</scope>
</reference>